<proteinExistence type="predicted"/>
<evidence type="ECO:0000259" key="1">
    <source>
        <dbReference type="Pfam" id="PF01738"/>
    </source>
</evidence>
<comment type="caution">
    <text evidence="2">The sequence shown here is derived from an EMBL/GenBank/DDBJ whole genome shotgun (WGS) entry which is preliminary data.</text>
</comment>
<feature type="domain" description="Dienelactone hydrolase" evidence="1">
    <location>
        <begin position="128"/>
        <end position="236"/>
    </location>
</feature>
<dbReference type="SUPFAM" id="SSF53474">
    <property type="entry name" value="alpha/beta-Hydrolases"/>
    <property type="match status" value="1"/>
</dbReference>
<organism evidence="2 3">
    <name type="scientific">Cohnella suwonensis</name>
    <dbReference type="NCBI Taxonomy" id="696072"/>
    <lineage>
        <taxon>Bacteria</taxon>
        <taxon>Bacillati</taxon>
        <taxon>Bacillota</taxon>
        <taxon>Bacilli</taxon>
        <taxon>Bacillales</taxon>
        <taxon>Paenibacillaceae</taxon>
        <taxon>Cohnella</taxon>
    </lineage>
</organism>
<sequence length="341" mass="37613">MWTPDGFFEQIYEETIARHRETAGGHSKEERRRQLRETLRTAIGTFAKADSVNEPELLERVDCGDYVRERVRLSVVPGLSFAAYVLVPKTRSARCPAVLAIHGHGYGSREIVGLQPDGTPDTEPPGIHQHFAVQLVKRGLVVIAPDVIGFGERMLHTDQGKDPRRNSSCYTMATHLLLYGKTLTGLRTAELLGALDYLAGREEIDPTRIGAMGFSGGALLSWACASLDERIRATVLTGFPGTFKGTIMEVYHCVDNYTPGLLAHAELPEWIGLIAPRALFVESATDDPIFPSQSAQAAIHSFRRQYEEEGAADRFASDTFEGVHEISGRKAYDWLAGTLSR</sequence>
<dbReference type="EMBL" id="JBHSMH010000005">
    <property type="protein sequence ID" value="MFC5467644.1"/>
    <property type="molecule type" value="Genomic_DNA"/>
</dbReference>
<evidence type="ECO:0000313" key="3">
    <source>
        <dbReference type="Proteomes" id="UP001596105"/>
    </source>
</evidence>
<dbReference type="Gene3D" id="3.40.50.1820">
    <property type="entry name" value="alpha/beta hydrolase"/>
    <property type="match status" value="1"/>
</dbReference>
<name>A0ABW0LPI1_9BACL</name>
<keyword evidence="2" id="KW-0378">Hydrolase</keyword>
<protein>
    <submittedName>
        <fullName evidence="2">Dienelactone hydrolase family protein</fullName>
        <ecNumber evidence="2">3.1.-.-</ecNumber>
    </submittedName>
</protein>
<dbReference type="Pfam" id="PF01738">
    <property type="entry name" value="DLH"/>
    <property type="match status" value="1"/>
</dbReference>
<dbReference type="InterPro" id="IPR029058">
    <property type="entry name" value="AB_hydrolase_fold"/>
</dbReference>
<dbReference type="InterPro" id="IPR002925">
    <property type="entry name" value="Dienelactn_hydro"/>
</dbReference>
<accession>A0ABW0LPI1</accession>
<dbReference type="Proteomes" id="UP001596105">
    <property type="component" value="Unassembled WGS sequence"/>
</dbReference>
<dbReference type="PANTHER" id="PTHR22946:SF8">
    <property type="entry name" value="ACETYL XYLAN ESTERASE DOMAIN-CONTAINING PROTEIN"/>
    <property type="match status" value="1"/>
</dbReference>
<dbReference type="PANTHER" id="PTHR22946">
    <property type="entry name" value="DIENELACTONE HYDROLASE DOMAIN-CONTAINING PROTEIN-RELATED"/>
    <property type="match status" value="1"/>
</dbReference>
<gene>
    <name evidence="2" type="ORF">ACFPPD_02870</name>
</gene>
<dbReference type="RefSeq" id="WP_209742931.1">
    <property type="nucleotide sequence ID" value="NZ_JBHSMH010000005.1"/>
</dbReference>
<evidence type="ECO:0000313" key="2">
    <source>
        <dbReference type="EMBL" id="MFC5467644.1"/>
    </source>
</evidence>
<dbReference type="InterPro" id="IPR050261">
    <property type="entry name" value="FrsA_esterase"/>
</dbReference>
<dbReference type="GO" id="GO:0016787">
    <property type="term" value="F:hydrolase activity"/>
    <property type="evidence" value="ECO:0007669"/>
    <property type="project" value="UniProtKB-KW"/>
</dbReference>
<dbReference type="EC" id="3.1.-.-" evidence="2"/>
<reference evidence="3" key="1">
    <citation type="journal article" date="2019" name="Int. J. Syst. Evol. Microbiol.">
        <title>The Global Catalogue of Microorganisms (GCM) 10K type strain sequencing project: providing services to taxonomists for standard genome sequencing and annotation.</title>
        <authorList>
            <consortium name="The Broad Institute Genomics Platform"/>
            <consortium name="The Broad Institute Genome Sequencing Center for Infectious Disease"/>
            <person name="Wu L."/>
            <person name="Ma J."/>
        </authorList>
    </citation>
    <scope>NUCLEOTIDE SEQUENCE [LARGE SCALE GENOMIC DNA]</scope>
    <source>
        <strain evidence="3">CCUG 57113</strain>
    </source>
</reference>
<keyword evidence="3" id="KW-1185">Reference proteome</keyword>